<keyword evidence="1" id="KW-0732">Signal</keyword>
<proteinExistence type="predicted"/>
<name>A0ABW3JSI5_9FLAO</name>
<evidence type="ECO:0000313" key="2">
    <source>
        <dbReference type="EMBL" id="MFD0993354.1"/>
    </source>
</evidence>
<organism evidence="2 3">
    <name type="scientific">Tenacibaculum geojense</name>
    <dbReference type="NCBI Taxonomy" id="915352"/>
    <lineage>
        <taxon>Bacteria</taxon>
        <taxon>Pseudomonadati</taxon>
        <taxon>Bacteroidota</taxon>
        <taxon>Flavobacteriia</taxon>
        <taxon>Flavobacteriales</taxon>
        <taxon>Flavobacteriaceae</taxon>
        <taxon>Tenacibaculum</taxon>
    </lineage>
</organism>
<dbReference type="RefSeq" id="WP_386107534.1">
    <property type="nucleotide sequence ID" value="NZ_JBHTJR010000046.1"/>
</dbReference>
<comment type="caution">
    <text evidence="2">The sequence shown here is derived from an EMBL/GenBank/DDBJ whole genome shotgun (WGS) entry which is preliminary data.</text>
</comment>
<evidence type="ECO:0000256" key="1">
    <source>
        <dbReference type="SAM" id="SignalP"/>
    </source>
</evidence>
<evidence type="ECO:0008006" key="4">
    <source>
        <dbReference type="Google" id="ProtNLM"/>
    </source>
</evidence>
<protein>
    <recommendedName>
        <fullName evidence="4">TonB C-terminal domain-containing protein</fullName>
    </recommendedName>
</protein>
<keyword evidence="3" id="KW-1185">Reference proteome</keyword>
<sequence>MKSIKLVLVTFFVIASQTLLAVNNSDDRTPAEAIAYSIQKLLKNPSFIVEENMDVTVKLTVNKQNEIVILSVDSKKNNLMVENFVKNRLNYKRIDGKPVQAKVYTLPLKIVPTK</sequence>
<accession>A0ABW3JSI5</accession>
<dbReference type="EMBL" id="JBHTJR010000046">
    <property type="protein sequence ID" value="MFD0993354.1"/>
    <property type="molecule type" value="Genomic_DNA"/>
</dbReference>
<dbReference type="Proteomes" id="UP001597062">
    <property type="component" value="Unassembled WGS sequence"/>
</dbReference>
<evidence type="ECO:0000313" key="3">
    <source>
        <dbReference type="Proteomes" id="UP001597062"/>
    </source>
</evidence>
<reference evidence="3" key="1">
    <citation type="journal article" date="2019" name="Int. J. Syst. Evol. Microbiol.">
        <title>The Global Catalogue of Microorganisms (GCM) 10K type strain sequencing project: providing services to taxonomists for standard genome sequencing and annotation.</title>
        <authorList>
            <consortium name="The Broad Institute Genomics Platform"/>
            <consortium name="The Broad Institute Genome Sequencing Center for Infectious Disease"/>
            <person name="Wu L."/>
            <person name="Ma J."/>
        </authorList>
    </citation>
    <scope>NUCLEOTIDE SEQUENCE [LARGE SCALE GENOMIC DNA]</scope>
    <source>
        <strain evidence="3">CCUG 60527</strain>
    </source>
</reference>
<feature type="chain" id="PRO_5047383388" description="TonB C-terminal domain-containing protein" evidence="1">
    <location>
        <begin position="22"/>
        <end position="114"/>
    </location>
</feature>
<gene>
    <name evidence="2" type="ORF">ACFQ1U_09075</name>
</gene>
<feature type="signal peptide" evidence="1">
    <location>
        <begin position="1"/>
        <end position="21"/>
    </location>
</feature>